<keyword evidence="9" id="KW-1185">Reference proteome</keyword>
<keyword evidence="5" id="KW-0418">Kinase</keyword>
<dbReference type="Pfam" id="PF00512">
    <property type="entry name" value="HisKA"/>
    <property type="match status" value="1"/>
</dbReference>
<dbReference type="GO" id="GO:0005886">
    <property type="term" value="C:plasma membrane"/>
    <property type="evidence" value="ECO:0007669"/>
    <property type="project" value="TreeGrafter"/>
</dbReference>
<dbReference type="InterPro" id="IPR036890">
    <property type="entry name" value="HATPase_C_sf"/>
</dbReference>
<dbReference type="InterPro" id="IPR005467">
    <property type="entry name" value="His_kinase_dom"/>
</dbReference>
<dbReference type="SMART" id="SM00387">
    <property type="entry name" value="HATPase_c"/>
    <property type="match status" value="1"/>
</dbReference>
<dbReference type="InterPro" id="IPR004358">
    <property type="entry name" value="Sig_transdc_His_kin-like_C"/>
</dbReference>
<dbReference type="InterPro" id="IPR003594">
    <property type="entry name" value="HATPase_dom"/>
</dbReference>
<dbReference type="Pfam" id="PF02518">
    <property type="entry name" value="HATPase_c"/>
    <property type="match status" value="1"/>
</dbReference>
<dbReference type="EC" id="2.7.13.3" evidence="2"/>
<evidence type="ECO:0000313" key="8">
    <source>
        <dbReference type="EMBL" id="TWU42426.1"/>
    </source>
</evidence>
<dbReference type="PROSITE" id="PS50109">
    <property type="entry name" value="HIS_KIN"/>
    <property type="match status" value="1"/>
</dbReference>
<dbReference type="InterPro" id="IPR003661">
    <property type="entry name" value="HisK_dim/P_dom"/>
</dbReference>
<dbReference type="SUPFAM" id="SSF55874">
    <property type="entry name" value="ATPase domain of HSP90 chaperone/DNA topoisomerase II/histidine kinase"/>
    <property type="match status" value="1"/>
</dbReference>
<evidence type="ECO:0000256" key="4">
    <source>
        <dbReference type="ARBA" id="ARBA00022679"/>
    </source>
</evidence>
<dbReference type="CDD" id="cd00075">
    <property type="entry name" value="HATPase"/>
    <property type="match status" value="1"/>
</dbReference>
<dbReference type="RefSeq" id="WP_146524496.1">
    <property type="nucleotide sequence ID" value="NZ_SJPV01000001.1"/>
</dbReference>
<dbReference type="EMBL" id="SJPV01000001">
    <property type="protein sequence ID" value="TWU42426.1"/>
    <property type="molecule type" value="Genomic_DNA"/>
</dbReference>
<evidence type="ECO:0000256" key="3">
    <source>
        <dbReference type="ARBA" id="ARBA00022553"/>
    </source>
</evidence>
<protein>
    <recommendedName>
        <fullName evidence="2">histidine kinase</fullName>
        <ecNumber evidence="2">2.7.13.3</ecNumber>
    </recommendedName>
</protein>
<accession>A0A5C6E4R9</accession>
<dbReference type="PRINTS" id="PR00344">
    <property type="entry name" value="BCTRLSENSOR"/>
</dbReference>
<dbReference type="GO" id="GO:0000155">
    <property type="term" value="F:phosphorelay sensor kinase activity"/>
    <property type="evidence" value="ECO:0007669"/>
    <property type="project" value="InterPro"/>
</dbReference>
<reference evidence="8 9" key="1">
    <citation type="submission" date="2019-02" db="EMBL/GenBank/DDBJ databases">
        <title>Deep-cultivation of Planctomycetes and their phenomic and genomic characterization uncovers novel biology.</title>
        <authorList>
            <person name="Wiegand S."/>
            <person name="Jogler M."/>
            <person name="Boedeker C."/>
            <person name="Pinto D."/>
            <person name="Vollmers J."/>
            <person name="Rivas-Marin E."/>
            <person name="Kohn T."/>
            <person name="Peeters S.H."/>
            <person name="Heuer A."/>
            <person name="Rast P."/>
            <person name="Oberbeckmann S."/>
            <person name="Bunk B."/>
            <person name="Jeske O."/>
            <person name="Meyerdierks A."/>
            <person name="Storesund J.E."/>
            <person name="Kallscheuer N."/>
            <person name="Luecker S."/>
            <person name="Lage O.M."/>
            <person name="Pohl T."/>
            <person name="Merkel B.J."/>
            <person name="Hornburger P."/>
            <person name="Mueller R.-W."/>
            <person name="Bruemmer F."/>
            <person name="Labrenz M."/>
            <person name="Spormann A.M."/>
            <person name="Op Den Camp H."/>
            <person name="Overmann J."/>
            <person name="Amann R."/>
            <person name="Jetten M.S.M."/>
            <person name="Mascher T."/>
            <person name="Medema M.H."/>
            <person name="Devos D.P."/>
            <person name="Kaster A.-K."/>
            <person name="Ovreas L."/>
            <person name="Rohde M."/>
            <person name="Galperin M.Y."/>
            <person name="Jogler C."/>
        </authorList>
    </citation>
    <scope>NUCLEOTIDE SEQUENCE [LARGE SCALE GENOMIC DNA]</scope>
    <source>
        <strain evidence="8 9">Poly41</strain>
    </source>
</reference>
<dbReference type="FunFam" id="3.30.565.10:FF:000006">
    <property type="entry name" value="Sensor histidine kinase WalK"/>
    <property type="match status" value="1"/>
</dbReference>
<dbReference type="PANTHER" id="PTHR43047:SF72">
    <property type="entry name" value="OSMOSENSING HISTIDINE PROTEIN KINASE SLN1"/>
    <property type="match status" value="1"/>
</dbReference>
<dbReference type="SUPFAM" id="SSF47384">
    <property type="entry name" value="Homodimeric domain of signal transducing histidine kinase"/>
    <property type="match status" value="1"/>
</dbReference>
<feature type="transmembrane region" description="Helical" evidence="6">
    <location>
        <begin position="12"/>
        <end position="35"/>
    </location>
</feature>
<dbReference type="GO" id="GO:0009927">
    <property type="term" value="F:histidine phosphotransfer kinase activity"/>
    <property type="evidence" value="ECO:0007669"/>
    <property type="project" value="TreeGrafter"/>
</dbReference>
<comment type="caution">
    <text evidence="8">The sequence shown here is derived from an EMBL/GenBank/DDBJ whole genome shotgun (WGS) entry which is preliminary data.</text>
</comment>
<keyword evidence="6" id="KW-0812">Transmembrane</keyword>
<dbReference type="Gene3D" id="3.30.565.10">
    <property type="entry name" value="Histidine kinase-like ATPase, C-terminal domain"/>
    <property type="match status" value="1"/>
</dbReference>
<feature type="domain" description="Histidine kinase" evidence="7">
    <location>
        <begin position="417"/>
        <end position="635"/>
    </location>
</feature>
<organism evidence="8 9">
    <name type="scientific">Novipirellula artificiosorum</name>
    <dbReference type="NCBI Taxonomy" id="2528016"/>
    <lineage>
        <taxon>Bacteria</taxon>
        <taxon>Pseudomonadati</taxon>
        <taxon>Planctomycetota</taxon>
        <taxon>Planctomycetia</taxon>
        <taxon>Pirellulales</taxon>
        <taxon>Pirellulaceae</taxon>
        <taxon>Novipirellula</taxon>
    </lineage>
</organism>
<dbReference type="CDD" id="cd00082">
    <property type="entry name" value="HisKA"/>
    <property type="match status" value="1"/>
</dbReference>
<evidence type="ECO:0000256" key="6">
    <source>
        <dbReference type="SAM" id="Phobius"/>
    </source>
</evidence>
<dbReference type="Proteomes" id="UP000319143">
    <property type="component" value="Unassembled WGS sequence"/>
</dbReference>
<feature type="transmembrane region" description="Helical" evidence="6">
    <location>
        <begin position="378"/>
        <end position="401"/>
    </location>
</feature>
<dbReference type="SMART" id="SM00388">
    <property type="entry name" value="HisKA"/>
    <property type="match status" value="1"/>
</dbReference>
<evidence type="ECO:0000256" key="5">
    <source>
        <dbReference type="ARBA" id="ARBA00022777"/>
    </source>
</evidence>
<dbReference type="InterPro" id="IPR036097">
    <property type="entry name" value="HisK_dim/P_sf"/>
</dbReference>
<evidence type="ECO:0000256" key="2">
    <source>
        <dbReference type="ARBA" id="ARBA00012438"/>
    </source>
</evidence>
<keyword evidence="6" id="KW-0472">Membrane</keyword>
<evidence type="ECO:0000256" key="1">
    <source>
        <dbReference type="ARBA" id="ARBA00000085"/>
    </source>
</evidence>
<sequence length="644" mass="71358">MFAKPSSSDRGSVVRLALLLIILLAVPSIGVLWFVSVAMNNEQLASRQRMADAYRLHLRGATRILTDHWQAKTREIQQRRQELTPAALFAEVASGGFADALLAYNPEGRLLYPNELTRDEGVDKSDARWSEAESLEFQTLDLPAAIAIYRDLASENESEAAKRQASLALARCLFRNGEHAEACEIILGVPQDTAVARDLANHEMLALEFLGDTKSNAGEKILLRLEQRLRNYNDLTLSSAQRVFLMNRLTELLGKETQFPTFATERTAASFVAAQPVPTIVPLFLRTPLADIWQLGTPDGKTLLLFGRDRIVSESETLLSSTASLDAATIRLLAPDQNADPDEYLAVTAGDVFPGWRLSLSLNDKSEIERAATRRNTITLWTGLMVILATCALMLLIARTVQHQMQLARLKNDLVGTVSHELKTPLASMRLLVDTLLDAESFDENLTREYLQLIGKENERLCRVMDNFLAFSRMDRRMHTFTFVPCDVRKLILRSVEAAGDRFHAADCQLDVRVDDDLPTLNADTDAIVTAILNLLENAYKYSDPVRQIQIHASEQAGRIRIAVADNGIGLSRRTAAKVCQRFYQVDRSLARKGQGCGLGLSIVQFIVSAHHGRLQIDSLPGSGSTFTILLPVAEASQGREIAP</sequence>
<proteinExistence type="predicted"/>
<dbReference type="AlphaFoldDB" id="A0A5C6E4R9"/>
<comment type="catalytic activity">
    <reaction evidence="1">
        <text>ATP + protein L-histidine = ADP + protein N-phospho-L-histidine.</text>
        <dbReference type="EC" id="2.7.13.3"/>
    </reaction>
</comment>
<dbReference type="PANTHER" id="PTHR43047">
    <property type="entry name" value="TWO-COMPONENT HISTIDINE PROTEIN KINASE"/>
    <property type="match status" value="1"/>
</dbReference>
<evidence type="ECO:0000259" key="7">
    <source>
        <dbReference type="PROSITE" id="PS50109"/>
    </source>
</evidence>
<keyword evidence="4 8" id="KW-0808">Transferase</keyword>
<evidence type="ECO:0000313" key="9">
    <source>
        <dbReference type="Proteomes" id="UP000319143"/>
    </source>
</evidence>
<dbReference type="OrthoDB" id="9809766at2"/>
<keyword evidence="3" id="KW-0597">Phosphoprotein</keyword>
<keyword evidence="6" id="KW-1133">Transmembrane helix</keyword>
<gene>
    <name evidence="8" type="primary">phoR_1</name>
    <name evidence="8" type="ORF">Poly41_07230</name>
</gene>
<dbReference type="Gene3D" id="1.10.287.130">
    <property type="match status" value="1"/>
</dbReference>
<name>A0A5C6E4R9_9BACT</name>